<dbReference type="Proteomes" id="UP000271705">
    <property type="component" value="Unassembled WGS sequence"/>
</dbReference>
<name>A0A431UDE4_STEMA</name>
<accession>A0A431UDE4</accession>
<reference evidence="1 2" key="1">
    <citation type="submission" date="2018-12" db="EMBL/GenBank/DDBJ databases">
        <authorList>
            <person name="Kartti S."/>
            <person name="Manni A."/>
            <person name="Chemao El Fihri M.W."/>
            <person name="Laamarti M."/>
            <person name="Temsamani L."/>
            <person name="El Jamali J.E."/>
            <person name="Ouadghiri M."/>
            <person name="Ibrahimi A."/>
            <person name="Filati-Maltouf A."/>
        </authorList>
    </citation>
    <scope>NUCLEOTIDE SEQUENCE [LARGE SCALE GENOMIC DNA]</scope>
    <source>
        <strain evidence="1 2">MDMC339</strain>
    </source>
</reference>
<sequence length="188" mass="21227">MQTVSRNNRVSLQRALAATLVSRPNCTLNDLARSAGISRATLYRFAPTREDITAILMDLGMEHLESVAQLIDKSADRDLVLERVSTALLENWELVMLVFSQIVMLQQSSDDLNQEPDRWVPIGRKFENYFLEGQKAGVFRVEFTAAWLTDFYWTCFYGVSWAMSRGRLAPALAVSTLLTSFRHGASSD</sequence>
<dbReference type="AlphaFoldDB" id="A0A431UDE4"/>
<dbReference type="EMBL" id="RXLZ01000047">
    <property type="protein sequence ID" value="RTQ87486.1"/>
    <property type="molecule type" value="Genomic_DNA"/>
</dbReference>
<dbReference type="Gene3D" id="1.10.357.10">
    <property type="entry name" value="Tetracycline Repressor, domain 2"/>
    <property type="match status" value="1"/>
</dbReference>
<dbReference type="InterPro" id="IPR009057">
    <property type="entry name" value="Homeodomain-like_sf"/>
</dbReference>
<dbReference type="InterPro" id="IPR036271">
    <property type="entry name" value="Tet_transcr_reg_TetR-rel_C_sf"/>
</dbReference>
<dbReference type="SUPFAM" id="SSF48498">
    <property type="entry name" value="Tetracyclin repressor-like, C-terminal domain"/>
    <property type="match status" value="1"/>
</dbReference>
<protein>
    <submittedName>
        <fullName evidence="1">TetR/AcrR family transcriptional regulator</fullName>
    </submittedName>
</protein>
<comment type="caution">
    <text evidence="1">The sequence shown here is derived from an EMBL/GenBank/DDBJ whole genome shotgun (WGS) entry which is preliminary data.</text>
</comment>
<evidence type="ECO:0000313" key="2">
    <source>
        <dbReference type="Proteomes" id="UP000271705"/>
    </source>
</evidence>
<gene>
    <name evidence="1" type="ORF">EKL94_15440</name>
</gene>
<evidence type="ECO:0000313" key="1">
    <source>
        <dbReference type="EMBL" id="RTQ87486.1"/>
    </source>
</evidence>
<dbReference type="SUPFAM" id="SSF46689">
    <property type="entry name" value="Homeodomain-like"/>
    <property type="match status" value="1"/>
</dbReference>
<organism evidence="1 2">
    <name type="scientific">Stenotrophomonas maltophilia</name>
    <name type="common">Pseudomonas maltophilia</name>
    <name type="synonym">Xanthomonas maltophilia</name>
    <dbReference type="NCBI Taxonomy" id="40324"/>
    <lineage>
        <taxon>Bacteria</taxon>
        <taxon>Pseudomonadati</taxon>
        <taxon>Pseudomonadota</taxon>
        <taxon>Gammaproteobacteria</taxon>
        <taxon>Lysobacterales</taxon>
        <taxon>Lysobacteraceae</taxon>
        <taxon>Stenotrophomonas</taxon>
        <taxon>Stenotrophomonas maltophilia group</taxon>
    </lineage>
</organism>
<proteinExistence type="predicted"/>